<accession>A0A336MZ43</accession>
<proteinExistence type="predicted"/>
<dbReference type="VEuPathDB" id="VectorBase:CSON010203"/>
<reference evidence="2" key="2">
    <citation type="submission" date="2018-07" db="EMBL/GenBank/DDBJ databases">
        <authorList>
            <person name="Quirk P.G."/>
            <person name="Krulwich T.A."/>
        </authorList>
    </citation>
    <scope>NUCLEOTIDE SEQUENCE</scope>
</reference>
<reference evidence="1" key="1">
    <citation type="submission" date="2018-04" db="EMBL/GenBank/DDBJ databases">
        <authorList>
            <person name="Go L.Y."/>
            <person name="Mitchell J.A."/>
        </authorList>
    </citation>
    <scope>NUCLEOTIDE SEQUENCE</scope>
    <source>
        <tissue evidence="1">Whole organism</tissue>
    </source>
</reference>
<protein>
    <submittedName>
        <fullName evidence="2">CSON010203 protein</fullName>
    </submittedName>
</protein>
<evidence type="ECO:0000313" key="1">
    <source>
        <dbReference type="EMBL" id="SSX16174.1"/>
    </source>
</evidence>
<evidence type="ECO:0000313" key="2">
    <source>
        <dbReference type="EMBL" id="SSX35500.1"/>
    </source>
</evidence>
<gene>
    <name evidence="2" type="primary">CSON010203</name>
</gene>
<dbReference type="AlphaFoldDB" id="A0A336MZ43"/>
<organism evidence="2">
    <name type="scientific">Culicoides sonorensis</name>
    <name type="common">Biting midge</name>
    <dbReference type="NCBI Taxonomy" id="179676"/>
    <lineage>
        <taxon>Eukaryota</taxon>
        <taxon>Metazoa</taxon>
        <taxon>Ecdysozoa</taxon>
        <taxon>Arthropoda</taxon>
        <taxon>Hexapoda</taxon>
        <taxon>Insecta</taxon>
        <taxon>Pterygota</taxon>
        <taxon>Neoptera</taxon>
        <taxon>Endopterygota</taxon>
        <taxon>Diptera</taxon>
        <taxon>Nematocera</taxon>
        <taxon>Chironomoidea</taxon>
        <taxon>Ceratopogonidae</taxon>
        <taxon>Ceratopogoninae</taxon>
        <taxon>Culicoides</taxon>
        <taxon>Monoculicoides</taxon>
    </lineage>
</organism>
<name>A0A336MZ43_CULSO</name>
<sequence>MNDVDCFKYIKCNDELRTVQCDVNENVFGLEKYDDDYNIIEKLIELERGISYYCLAVKSSKINKKALVYLTIE</sequence>
<dbReference type="EMBL" id="UFQT01004102">
    <property type="protein sequence ID" value="SSX35500.1"/>
    <property type="molecule type" value="Genomic_DNA"/>
</dbReference>
<dbReference type="EMBL" id="UFQS01004102">
    <property type="protein sequence ID" value="SSX16174.1"/>
    <property type="molecule type" value="Genomic_DNA"/>
</dbReference>